<organism evidence="1">
    <name type="scientific">Gallibacterium anatis</name>
    <dbReference type="NCBI Taxonomy" id="750"/>
    <lineage>
        <taxon>Bacteria</taxon>
        <taxon>Pseudomonadati</taxon>
        <taxon>Pseudomonadota</taxon>
        <taxon>Gammaproteobacteria</taxon>
        <taxon>Pasteurellales</taxon>
        <taxon>Pasteurellaceae</taxon>
        <taxon>Gallibacterium</taxon>
    </lineage>
</organism>
<accession>A0A930UXJ1</accession>
<dbReference type="AlphaFoldDB" id="A0A930UXJ1"/>
<name>A0A930UXJ1_9PAST</name>
<gene>
    <name evidence="1" type="ORF">INT80_06420</name>
</gene>
<proteinExistence type="predicted"/>
<dbReference type="EMBL" id="JADION010000015">
    <property type="protein sequence ID" value="MBF4102558.1"/>
    <property type="molecule type" value="Genomic_DNA"/>
</dbReference>
<reference evidence="1" key="1">
    <citation type="submission" date="2020-11" db="EMBL/GenBank/DDBJ databases">
        <title>Gallibacterium anatis 1637, full genome, WGS.</title>
        <authorList>
            <person name="Laishevtcev A.I."/>
            <person name="Yakimova E.A."/>
            <person name="Petkovich D."/>
            <person name="Stepanova T.V."/>
            <person name="Kalendr R.S."/>
            <person name="Rubalsky E.O."/>
            <person name="Zulkarneev E.R."/>
            <person name="Aleshkin A.V."/>
        </authorList>
    </citation>
    <scope>NUCLEOTIDE SEQUENCE</scope>
    <source>
        <strain evidence="1">1637</strain>
    </source>
</reference>
<protein>
    <submittedName>
        <fullName evidence="1">Uncharacterized protein</fullName>
    </submittedName>
</protein>
<evidence type="ECO:0000313" key="1">
    <source>
        <dbReference type="EMBL" id="MBF4102558.1"/>
    </source>
</evidence>
<sequence>MILRSVCYYGFSGIHEFRNTYGKTIGELDKANGITGMFGKKVLIFAANNLDSLIKVTGAFVAAGAVAYIGRYANGMLVSAYNTAKNTREHYSSVKATYDNIRAKRLEMQTMQAVLAEQYGRSAKRTYTICLA</sequence>
<comment type="caution">
    <text evidence="1">The sequence shown here is derived from an EMBL/GenBank/DDBJ whole genome shotgun (WGS) entry which is preliminary data.</text>
</comment>